<gene>
    <name evidence="2" type="ORF">OMM_02122</name>
</gene>
<dbReference type="InterPro" id="IPR014094">
    <property type="entry name" value="LpoB"/>
</dbReference>
<evidence type="ECO:0000256" key="1">
    <source>
        <dbReference type="SAM" id="MobiDB-lite"/>
    </source>
</evidence>
<evidence type="ECO:0000313" key="3">
    <source>
        <dbReference type="Proteomes" id="UP000189670"/>
    </source>
</evidence>
<keyword evidence="2" id="KW-0449">Lipoprotein</keyword>
<dbReference type="Pfam" id="PF13036">
    <property type="entry name" value="LpoB"/>
    <property type="match status" value="1"/>
</dbReference>
<dbReference type="PROSITE" id="PS51257">
    <property type="entry name" value="PROKAR_LIPOPROTEIN"/>
    <property type="match status" value="1"/>
</dbReference>
<dbReference type="PANTHER" id="PTHR40593">
    <property type="entry name" value="PENICILLIN-BINDING PROTEIN ACTIVATOR LPOB"/>
    <property type="match status" value="1"/>
</dbReference>
<name>A0A1V1PB46_9BACT</name>
<dbReference type="EMBL" id="ATBP01000207">
    <property type="protein sequence ID" value="ETR71915.1"/>
    <property type="molecule type" value="Genomic_DNA"/>
</dbReference>
<comment type="caution">
    <text evidence="2">The sequence shown here is derived from an EMBL/GenBank/DDBJ whole genome shotgun (WGS) entry which is preliminary data.</text>
</comment>
<protein>
    <submittedName>
        <fullName evidence="2">Lipoprotein</fullName>
    </submittedName>
</protein>
<evidence type="ECO:0000313" key="2">
    <source>
        <dbReference type="EMBL" id="ETR71915.1"/>
    </source>
</evidence>
<reference evidence="3" key="1">
    <citation type="submission" date="2012-11" db="EMBL/GenBank/DDBJ databases">
        <authorList>
            <person name="Lucero-Rivera Y.E."/>
            <person name="Tovar-Ramirez D."/>
        </authorList>
    </citation>
    <scope>NUCLEOTIDE SEQUENCE [LARGE SCALE GENOMIC DNA]</scope>
    <source>
        <strain evidence="3">Araruama</strain>
    </source>
</reference>
<proteinExistence type="predicted"/>
<dbReference type="GO" id="GO:0030234">
    <property type="term" value="F:enzyme regulator activity"/>
    <property type="evidence" value="ECO:0007669"/>
    <property type="project" value="TreeGrafter"/>
</dbReference>
<feature type="compositionally biased region" description="Basic and acidic residues" evidence="1">
    <location>
        <begin position="120"/>
        <end position="135"/>
    </location>
</feature>
<dbReference type="GO" id="GO:0031241">
    <property type="term" value="C:periplasmic side of cell outer membrane"/>
    <property type="evidence" value="ECO:0007669"/>
    <property type="project" value="TreeGrafter"/>
</dbReference>
<dbReference type="PANTHER" id="PTHR40593:SF1">
    <property type="entry name" value="PENICILLIN-BINDING PROTEIN ACTIVATOR LPOB"/>
    <property type="match status" value="1"/>
</dbReference>
<dbReference type="Proteomes" id="UP000189670">
    <property type="component" value="Unassembled WGS sequence"/>
</dbReference>
<dbReference type="GO" id="GO:0009252">
    <property type="term" value="P:peptidoglycan biosynthetic process"/>
    <property type="evidence" value="ECO:0007669"/>
    <property type="project" value="TreeGrafter"/>
</dbReference>
<sequence>MNVKQKIVIIIFISFLGCETGPQITPENPNNNQYISGRWNDSDARNVAEEMIHDCLDRPWLFNYIKEHQGKNPTVIVGRIRNKTSEHIDVNTFVGSIQRALINSGKIHFVASQYERQEIRGERKDQAIHSSDETQKGPGLEVGADYMLKGNISSIKDQSGGTSLMYYQVNLKLINMADNRIEWVGEKRIRRKIERSRWSL</sequence>
<organism evidence="2 3">
    <name type="scientific">Candidatus Magnetoglobus multicellularis str. Araruama</name>
    <dbReference type="NCBI Taxonomy" id="890399"/>
    <lineage>
        <taxon>Bacteria</taxon>
        <taxon>Pseudomonadati</taxon>
        <taxon>Thermodesulfobacteriota</taxon>
        <taxon>Desulfobacteria</taxon>
        <taxon>Desulfobacterales</taxon>
        <taxon>Desulfobacteraceae</taxon>
        <taxon>Candidatus Magnetoglobus</taxon>
    </lineage>
</organism>
<dbReference type="AlphaFoldDB" id="A0A1V1PB46"/>
<dbReference type="Gene3D" id="3.40.50.10610">
    <property type="entry name" value="ABC-type transport auxiliary lipoprotein component"/>
    <property type="match status" value="1"/>
</dbReference>
<feature type="region of interest" description="Disordered" evidence="1">
    <location>
        <begin position="120"/>
        <end position="140"/>
    </location>
</feature>
<accession>A0A1V1PB46</accession>